<evidence type="ECO:0000313" key="5">
    <source>
        <dbReference type="EMBL" id="GMT25618.1"/>
    </source>
</evidence>
<dbReference type="InterPro" id="IPR052338">
    <property type="entry name" value="Transposase_5"/>
</dbReference>
<evidence type="ECO:0000313" key="3">
    <source>
        <dbReference type="EMBL" id="GMT11806.1"/>
    </source>
</evidence>
<dbReference type="PANTHER" id="PTHR23022:SF135">
    <property type="entry name" value="SI:DKEY-77F5.3"/>
    <property type="match status" value="1"/>
</dbReference>
<comment type="caution">
    <text evidence="4">The sequence shown here is derived from an EMBL/GenBank/DDBJ whole genome shotgun (WGS) entry which is preliminary data.</text>
</comment>
<keyword evidence="9" id="KW-1185">Reference proteome</keyword>
<evidence type="ECO:0000313" key="4">
    <source>
        <dbReference type="EMBL" id="GMT13634.1"/>
    </source>
</evidence>
<dbReference type="EMBL" id="BTSY01000006">
    <property type="protein sequence ID" value="GMT34749.1"/>
    <property type="molecule type" value="Genomic_DNA"/>
</dbReference>
<dbReference type="EMBL" id="BTSY01000004">
    <property type="protein sequence ID" value="GMT25618.1"/>
    <property type="molecule type" value="Genomic_DNA"/>
</dbReference>
<feature type="region of interest" description="Disordered" evidence="2">
    <location>
        <begin position="41"/>
        <end position="61"/>
    </location>
</feature>
<name>A0AAV5V4Z9_9BILA</name>
<dbReference type="AlphaFoldDB" id="A0AAV5V4Z9"/>
<reference evidence="4" key="1">
    <citation type="submission" date="2023-10" db="EMBL/GenBank/DDBJ databases">
        <title>Genome assembly of Pristionchus species.</title>
        <authorList>
            <person name="Yoshida K."/>
            <person name="Sommer R.J."/>
        </authorList>
    </citation>
    <scope>NUCLEOTIDE SEQUENCE</scope>
    <source>
        <strain evidence="4">RS5133</strain>
    </source>
</reference>
<evidence type="ECO:0008006" key="10">
    <source>
        <dbReference type="Google" id="ProtNLM"/>
    </source>
</evidence>
<dbReference type="PANTHER" id="PTHR23022">
    <property type="entry name" value="TRANSPOSABLE ELEMENT-RELATED"/>
    <property type="match status" value="1"/>
</dbReference>
<protein>
    <recommendedName>
        <fullName evidence="10">Transposase Tc1-like domain-containing protein</fullName>
    </recommendedName>
</protein>
<evidence type="ECO:0000313" key="6">
    <source>
        <dbReference type="EMBL" id="GMT25806.1"/>
    </source>
</evidence>
<accession>A0AAV5V4Z9</accession>
<dbReference type="GO" id="GO:0005634">
    <property type="term" value="C:nucleus"/>
    <property type="evidence" value="ECO:0007669"/>
    <property type="project" value="UniProtKB-SubCell"/>
</dbReference>
<sequence>MGYHPRDDIQQWRDDGLTCKQISRLLWTRKEIRLSESAVRRQLNRKEKRPKPYSPSTVPKDLHPTVRQLIEKLYEKNGTITVTKIIEVIKTETDLKVSEHVVHVWRDELGFRRFRLRYGHMVRLANRLVRVDYCQRALDNHEQFLTHSFSDESWIYLEKTSKTIFVRDRAHAVQSAPKYPVKLLVWGSI</sequence>
<comment type="subcellular location">
    <subcellularLocation>
        <location evidence="1">Nucleus</location>
    </subcellularLocation>
</comment>
<evidence type="ECO:0000313" key="8">
    <source>
        <dbReference type="EMBL" id="GMT34749.1"/>
    </source>
</evidence>
<organism evidence="4 9">
    <name type="scientific">Pristionchus fissidentatus</name>
    <dbReference type="NCBI Taxonomy" id="1538716"/>
    <lineage>
        <taxon>Eukaryota</taxon>
        <taxon>Metazoa</taxon>
        <taxon>Ecdysozoa</taxon>
        <taxon>Nematoda</taxon>
        <taxon>Chromadorea</taxon>
        <taxon>Rhabditida</taxon>
        <taxon>Rhabditina</taxon>
        <taxon>Diplogasteromorpha</taxon>
        <taxon>Diplogasteroidea</taxon>
        <taxon>Neodiplogasteridae</taxon>
        <taxon>Pristionchus</taxon>
    </lineage>
</organism>
<feature type="non-terminal residue" evidence="4">
    <location>
        <position position="189"/>
    </location>
</feature>
<dbReference type="EMBL" id="BTSY01000001">
    <property type="protein sequence ID" value="GMT11806.1"/>
    <property type="molecule type" value="Genomic_DNA"/>
</dbReference>
<gene>
    <name evidence="5" type="ORF">PFISCL1PPCAC_16915</name>
    <name evidence="6" type="ORF">PFISCL1PPCAC_17103</name>
    <name evidence="7" type="ORF">PFISCL1PPCAC_17983</name>
    <name evidence="8" type="ORF">PFISCL1PPCAC_26046</name>
    <name evidence="3" type="ORF">PFISCL1PPCAC_3103</name>
    <name evidence="4" type="ORF">PFISCL1PPCAC_4931</name>
</gene>
<dbReference type="InterPro" id="IPR009057">
    <property type="entry name" value="Homeodomain-like_sf"/>
</dbReference>
<evidence type="ECO:0000313" key="7">
    <source>
        <dbReference type="EMBL" id="GMT26686.1"/>
    </source>
</evidence>
<proteinExistence type="predicted"/>
<evidence type="ECO:0000313" key="9">
    <source>
        <dbReference type="Proteomes" id="UP001432322"/>
    </source>
</evidence>
<dbReference type="EMBL" id="BTSY01000004">
    <property type="protein sequence ID" value="GMT25806.1"/>
    <property type="molecule type" value="Genomic_DNA"/>
</dbReference>
<evidence type="ECO:0000256" key="1">
    <source>
        <dbReference type="ARBA" id="ARBA00004123"/>
    </source>
</evidence>
<feature type="compositionally biased region" description="Basic residues" evidence="2">
    <location>
        <begin position="42"/>
        <end position="51"/>
    </location>
</feature>
<dbReference type="Proteomes" id="UP001432322">
    <property type="component" value="Unassembled WGS sequence"/>
</dbReference>
<evidence type="ECO:0000256" key="2">
    <source>
        <dbReference type="SAM" id="MobiDB-lite"/>
    </source>
</evidence>
<dbReference type="SUPFAM" id="SSF46689">
    <property type="entry name" value="Homeodomain-like"/>
    <property type="match status" value="1"/>
</dbReference>
<dbReference type="EMBL" id="BTSY01000002">
    <property type="protein sequence ID" value="GMT13634.1"/>
    <property type="molecule type" value="Genomic_DNA"/>
</dbReference>
<dbReference type="EMBL" id="BTSY01000005">
    <property type="protein sequence ID" value="GMT26686.1"/>
    <property type="molecule type" value="Genomic_DNA"/>
</dbReference>